<dbReference type="PROSITE" id="PS00934">
    <property type="entry name" value="GLYOXALASE_I_1"/>
    <property type="match status" value="1"/>
</dbReference>
<dbReference type="PROSITE" id="PS51819">
    <property type="entry name" value="VOC"/>
    <property type="match status" value="2"/>
</dbReference>
<proteinExistence type="predicted"/>
<dbReference type="SUPFAM" id="SSF54593">
    <property type="entry name" value="Glyoxalase/Bleomycin resistance protein/Dihydroxybiphenyl dioxygenase"/>
    <property type="match status" value="1"/>
</dbReference>
<dbReference type="Proteomes" id="UP001379235">
    <property type="component" value="Unassembled WGS sequence"/>
</dbReference>
<dbReference type="Gene3D" id="3.10.180.10">
    <property type="entry name" value="2,3-Dihydroxybiphenyl 1,2-Dioxygenase, domain 1"/>
    <property type="match status" value="2"/>
</dbReference>
<dbReference type="InterPro" id="IPR018146">
    <property type="entry name" value="Glyoxalase_1_CS"/>
</dbReference>
<dbReference type="InterPro" id="IPR029068">
    <property type="entry name" value="Glyas_Bleomycin-R_OHBP_Dase"/>
</dbReference>
<sequence length="323" mass="35877">MSQKRLKGTETVGVHSLDHFALTVPDLEEARRFFEAFGLEAKEGEGTLELYTFGSHHMWARLQHGPAKRLHYLSFAAYAEDLSHFEERLGKLGVERVDGPQGALDKSGIWFRDLNGTPVQIRVGCKKTPDTKQAIPPAQGPAAVRNAPLRGFLPPVRPSRLSHILLLVPDVPAAVAFYESTLGLRLSDKSGDVVAFTHAMHGSDHHLIAFARSNGTGLHHSSWDVPTIDDIGRGAGQMQDAGYEHGWGVGRHVLGSNYFYYARDPWGSYAEYSFDIDYIPEGTVWEPTSPPEDNSFYLWGPNPPEDFTHNYECSEWPIAPKLG</sequence>
<dbReference type="EMBL" id="JBBHJY010000009">
    <property type="protein sequence ID" value="MEJ6011489.1"/>
    <property type="molecule type" value="Genomic_DNA"/>
</dbReference>
<evidence type="ECO:0000259" key="2">
    <source>
        <dbReference type="PROSITE" id="PS51819"/>
    </source>
</evidence>
<comment type="caution">
    <text evidence="3">The sequence shown here is derived from an EMBL/GenBank/DDBJ whole genome shotgun (WGS) entry which is preliminary data.</text>
</comment>
<evidence type="ECO:0000313" key="3">
    <source>
        <dbReference type="EMBL" id="MEJ6011489.1"/>
    </source>
</evidence>
<keyword evidence="4" id="KW-1185">Reference proteome</keyword>
<dbReference type="PANTHER" id="PTHR21366:SF14">
    <property type="entry name" value="GLYOXALASE DOMAIN-CONTAINING PROTEIN 5"/>
    <property type="match status" value="1"/>
</dbReference>
<reference evidence="3 4" key="1">
    <citation type="submission" date="2024-03" db="EMBL/GenBank/DDBJ databases">
        <authorList>
            <person name="Jo J.-H."/>
        </authorList>
    </citation>
    <scope>NUCLEOTIDE SEQUENCE [LARGE SCALE GENOMIC DNA]</scope>
    <source>
        <strain evidence="3 4">AS3R-12</strain>
    </source>
</reference>
<evidence type="ECO:0000256" key="1">
    <source>
        <dbReference type="ARBA" id="ARBA00022723"/>
    </source>
</evidence>
<dbReference type="Pfam" id="PF00903">
    <property type="entry name" value="Glyoxalase"/>
    <property type="match status" value="2"/>
</dbReference>
<dbReference type="RefSeq" id="WP_339968795.1">
    <property type="nucleotide sequence ID" value="NZ_JBBHJY010000009.1"/>
</dbReference>
<dbReference type="InterPro" id="IPR004360">
    <property type="entry name" value="Glyas_Fos-R_dOase_dom"/>
</dbReference>
<name>A0ABU8SC24_9SPHN</name>
<dbReference type="PANTHER" id="PTHR21366">
    <property type="entry name" value="GLYOXALASE FAMILY PROTEIN"/>
    <property type="match status" value="1"/>
</dbReference>
<feature type="domain" description="VOC" evidence="2">
    <location>
        <begin position="160"/>
        <end position="275"/>
    </location>
</feature>
<organism evidence="3 4">
    <name type="scientific">Novosphingobium aquae</name>
    <dbReference type="NCBI Taxonomy" id="3133435"/>
    <lineage>
        <taxon>Bacteria</taxon>
        <taxon>Pseudomonadati</taxon>
        <taxon>Pseudomonadota</taxon>
        <taxon>Alphaproteobacteria</taxon>
        <taxon>Sphingomonadales</taxon>
        <taxon>Sphingomonadaceae</taxon>
        <taxon>Novosphingobium</taxon>
    </lineage>
</organism>
<gene>
    <name evidence="3" type="ORF">WG900_16365</name>
</gene>
<dbReference type="InterPro" id="IPR050383">
    <property type="entry name" value="GlyoxalaseI/FosfomycinResist"/>
</dbReference>
<protein>
    <submittedName>
        <fullName evidence="3">VOC family protein</fullName>
    </submittedName>
</protein>
<evidence type="ECO:0000313" key="4">
    <source>
        <dbReference type="Proteomes" id="UP001379235"/>
    </source>
</evidence>
<accession>A0ABU8SC24</accession>
<feature type="domain" description="VOC" evidence="2">
    <location>
        <begin position="16"/>
        <end position="124"/>
    </location>
</feature>
<keyword evidence="1" id="KW-0479">Metal-binding</keyword>
<dbReference type="InterPro" id="IPR037523">
    <property type="entry name" value="VOC_core"/>
</dbReference>